<name>A0AAV4VNF2_CAEEX</name>
<comment type="caution">
    <text evidence="2">The sequence shown here is derived from an EMBL/GenBank/DDBJ whole genome shotgun (WGS) entry which is preliminary data.</text>
</comment>
<evidence type="ECO:0000313" key="2">
    <source>
        <dbReference type="EMBL" id="GIY71028.1"/>
    </source>
</evidence>
<proteinExistence type="predicted"/>
<accession>A0AAV4VNF2</accession>
<sequence>MVTECTGRAMLPTEPECGRPGCHLSPRCACLSHMGASLLMQRPPACSIIPSRLEHCGTTAVNNRRGHTWPTKFLSSLSTGWHADERQHSRSDSR</sequence>
<evidence type="ECO:0000256" key="1">
    <source>
        <dbReference type="SAM" id="MobiDB-lite"/>
    </source>
</evidence>
<dbReference type="Proteomes" id="UP001054945">
    <property type="component" value="Unassembled WGS sequence"/>
</dbReference>
<feature type="region of interest" description="Disordered" evidence="1">
    <location>
        <begin position="1"/>
        <end position="21"/>
    </location>
</feature>
<gene>
    <name evidence="2" type="ORF">CEXT_774801</name>
</gene>
<evidence type="ECO:0000313" key="3">
    <source>
        <dbReference type="Proteomes" id="UP001054945"/>
    </source>
</evidence>
<reference evidence="2 3" key="1">
    <citation type="submission" date="2021-06" db="EMBL/GenBank/DDBJ databases">
        <title>Caerostris extrusa draft genome.</title>
        <authorList>
            <person name="Kono N."/>
            <person name="Arakawa K."/>
        </authorList>
    </citation>
    <scope>NUCLEOTIDE SEQUENCE [LARGE SCALE GENOMIC DNA]</scope>
</reference>
<organism evidence="2 3">
    <name type="scientific">Caerostris extrusa</name>
    <name type="common">Bark spider</name>
    <name type="synonym">Caerostris bankana</name>
    <dbReference type="NCBI Taxonomy" id="172846"/>
    <lineage>
        <taxon>Eukaryota</taxon>
        <taxon>Metazoa</taxon>
        <taxon>Ecdysozoa</taxon>
        <taxon>Arthropoda</taxon>
        <taxon>Chelicerata</taxon>
        <taxon>Arachnida</taxon>
        <taxon>Araneae</taxon>
        <taxon>Araneomorphae</taxon>
        <taxon>Entelegynae</taxon>
        <taxon>Araneoidea</taxon>
        <taxon>Araneidae</taxon>
        <taxon>Caerostris</taxon>
    </lineage>
</organism>
<dbReference type="EMBL" id="BPLR01014743">
    <property type="protein sequence ID" value="GIY71028.1"/>
    <property type="molecule type" value="Genomic_DNA"/>
</dbReference>
<dbReference type="AlphaFoldDB" id="A0AAV4VNF2"/>
<protein>
    <submittedName>
        <fullName evidence="2">Uncharacterized protein</fullName>
    </submittedName>
</protein>
<keyword evidence="3" id="KW-1185">Reference proteome</keyword>